<name>A0ABZ2HN44_9RHOB</name>
<accession>A0ABZ2HN44</accession>
<dbReference type="Proteomes" id="UP001364156">
    <property type="component" value="Chromosome"/>
</dbReference>
<dbReference type="Gene3D" id="3.30.2370.10">
    <property type="entry name" value="putative pyruvate dehydrogenase"/>
    <property type="match status" value="1"/>
</dbReference>
<dbReference type="Pfam" id="PF16826">
    <property type="entry name" value="DUF5076"/>
    <property type="match status" value="1"/>
</dbReference>
<sequence length="92" mass="10068">MFGRKKTVKLDNPLLVAFFEEDGSLNVRIDPDQLQEPGWAGIILADLESHFANALAYSGKSSSVESALADIRAMYQAEIENPTDTPTGQIEN</sequence>
<proteinExistence type="predicted"/>
<protein>
    <submittedName>
        <fullName evidence="1">DUF5076 domain-containing protein</fullName>
    </submittedName>
</protein>
<reference evidence="1 2" key="1">
    <citation type="submission" date="2023-10" db="EMBL/GenBank/DDBJ databases">
        <title>Roseovarius strain S88 nov., isolated from a marine algae.</title>
        <authorList>
            <person name="Lee M.W."/>
            <person name="Lee J.K."/>
            <person name="Kim J.M."/>
            <person name="Choi D.G."/>
            <person name="Baek J.H."/>
            <person name="Bayburt H."/>
            <person name="Jung J.J."/>
            <person name="Han D.M."/>
            <person name="Jeon C.O."/>
        </authorList>
    </citation>
    <scope>NUCLEOTIDE SEQUENCE [LARGE SCALE GENOMIC DNA]</scope>
    <source>
        <strain evidence="1 2">S88</strain>
    </source>
</reference>
<evidence type="ECO:0000313" key="1">
    <source>
        <dbReference type="EMBL" id="WWR48214.1"/>
    </source>
</evidence>
<dbReference type="InterPro" id="IPR031796">
    <property type="entry name" value="DUF5076"/>
</dbReference>
<dbReference type="EMBL" id="CP146069">
    <property type="protein sequence ID" value="WWR48214.1"/>
    <property type="molecule type" value="Genomic_DNA"/>
</dbReference>
<gene>
    <name evidence="1" type="ORF">RZ517_08600</name>
</gene>
<keyword evidence="2" id="KW-1185">Reference proteome</keyword>
<dbReference type="RefSeq" id="WP_338551033.1">
    <property type="nucleotide sequence ID" value="NZ_CP146069.1"/>
</dbReference>
<evidence type="ECO:0000313" key="2">
    <source>
        <dbReference type="Proteomes" id="UP001364156"/>
    </source>
</evidence>
<organism evidence="1 2">
    <name type="scientific">Roseovarius phycicola</name>
    <dbReference type="NCBI Taxonomy" id="3080976"/>
    <lineage>
        <taxon>Bacteria</taxon>
        <taxon>Pseudomonadati</taxon>
        <taxon>Pseudomonadota</taxon>
        <taxon>Alphaproteobacteria</taxon>
        <taxon>Rhodobacterales</taxon>
        <taxon>Roseobacteraceae</taxon>
        <taxon>Roseovarius</taxon>
    </lineage>
</organism>